<evidence type="ECO:0008006" key="3">
    <source>
        <dbReference type="Google" id="ProtNLM"/>
    </source>
</evidence>
<dbReference type="Proteomes" id="UP000037566">
    <property type="component" value="Unassembled WGS sequence"/>
</dbReference>
<keyword evidence="2" id="KW-1185">Reference proteome</keyword>
<comment type="caution">
    <text evidence="1">The sequence shown here is derived from an EMBL/GenBank/DDBJ whole genome shotgun (WGS) entry which is preliminary data.</text>
</comment>
<gene>
    <name evidence="1" type="ORF">KOEU_11710</name>
</gene>
<dbReference type="InterPro" id="IPR021957">
    <property type="entry name" value="DUF3574"/>
</dbReference>
<name>A0A0M0EK59_KOMEU</name>
<organism evidence="1 2">
    <name type="scientific">Komagataeibacter europaeus</name>
    <name type="common">Gluconacetobacter europaeus</name>
    <dbReference type="NCBI Taxonomy" id="33995"/>
    <lineage>
        <taxon>Bacteria</taxon>
        <taxon>Pseudomonadati</taxon>
        <taxon>Pseudomonadota</taxon>
        <taxon>Alphaproteobacteria</taxon>
        <taxon>Acetobacterales</taxon>
        <taxon>Acetobacteraceae</taxon>
        <taxon>Komagataeibacter</taxon>
    </lineage>
</organism>
<protein>
    <recommendedName>
        <fullName evidence="3">DUF3574 domain-containing protein</fullName>
    </recommendedName>
</protein>
<proteinExistence type="predicted"/>
<accession>A0A0M0EK59</accession>
<dbReference type="PATRIC" id="fig|33995.3.peg.1303"/>
<evidence type="ECO:0000313" key="1">
    <source>
        <dbReference type="EMBL" id="KON65331.1"/>
    </source>
</evidence>
<dbReference type="AlphaFoldDB" id="A0A0M0EK59"/>
<sequence>MSRDLPVPTVTTDAIGSTCAALHARPDVQISLLFGLRRPHGGRVTRREWDSFMRDTLTPRFPAGLSVLRAEGQWQDRESGRIGHEPGRIVWIVTPPAPDLADRLDAIRQAYRTRFQQQAVGVVMTAGCAAF</sequence>
<reference evidence="1" key="1">
    <citation type="submission" date="2015-08" db="EMBL/GenBank/DDBJ databases">
        <title>Draft genome sequence of Komagataeibacter europaeus CECT 8546 a cellulose producer strain from vinegar produced by the traditional method.</title>
        <authorList>
            <person name="Poehlein A."/>
            <person name="Valera M.J."/>
            <person name="Haack F.S."/>
            <person name="Mas A."/>
            <person name="Daniel R."/>
            <person name="Streit W.R."/>
            <person name="Mateo E."/>
        </authorList>
    </citation>
    <scope>NUCLEOTIDE SEQUENCE [LARGE SCALE GENOMIC DNA]</scope>
    <source>
        <strain evidence="1">CECT 8546</strain>
    </source>
</reference>
<dbReference type="STRING" id="33995.KOEU_11710"/>
<evidence type="ECO:0000313" key="2">
    <source>
        <dbReference type="Proteomes" id="UP000037566"/>
    </source>
</evidence>
<dbReference type="EMBL" id="LHUQ01000004">
    <property type="protein sequence ID" value="KON65331.1"/>
    <property type="molecule type" value="Genomic_DNA"/>
</dbReference>
<dbReference type="Pfam" id="PF12098">
    <property type="entry name" value="DUF3574"/>
    <property type="match status" value="1"/>
</dbReference>